<dbReference type="Gene3D" id="3.40.50.720">
    <property type="entry name" value="NAD(P)-binding Rossmann-like Domain"/>
    <property type="match status" value="1"/>
</dbReference>
<comment type="caution">
    <text evidence="2">The sequence shown here is derived from an EMBL/GenBank/DDBJ whole genome shotgun (WGS) entry which is preliminary data.</text>
</comment>
<dbReference type="Gene3D" id="3.90.25.10">
    <property type="entry name" value="UDP-galactose 4-epimerase, domain 1"/>
    <property type="match status" value="1"/>
</dbReference>
<feature type="domain" description="NAD(P)-binding" evidence="1">
    <location>
        <begin position="6"/>
        <end position="179"/>
    </location>
</feature>
<dbReference type="EMBL" id="JBHUHF010000001">
    <property type="protein sequence ID" value="MFD2026253.1"/>
    <property type="molecule type" value="Genomic_DNA"/>
</dbReference>
<evidence type="ECO:0000313" key="2">
    <source>
        <dbReference type="EMBL" id="MFD2026253.1"/>
    </source>
</evidence>
<proteinExistence type="predicted"/>
<dbReference type="InterPro" id="IPR016040">
    <property type="entry name" value="NAD(P)-bd_dom"/>
</dbReference>
<dbReference type="Proteomes" id="UP001597338">
    <property type="component" value="Unassembled WGS sequence"/>
</dbReference>
<dbReference type="Pfam" id="PF13460">
    <property type="entry name" value="NAD_binding_10"/>
    <property type="match status" value="1"/>
</dbReference>
<protein>
    <submittedName>
        <fullName evidence="2">NAD(P)H-binding protein</fullName>
    </submittedName>
</protein>
<reference evidence="3" key="1">
    <citation type="journal article" date="2019" name="Int. J. Syst. Evol. Microbiol.">
        <title>The Global Catalogue of Microorganisms (GCM) 10K type strain sequencing project: providing services to taxonomists for standard genome sequencing and annotation.</title>
        <authorList>
            <consortium name="The Broad Institute Genomics Platform"/>
            <consortium name="The Broad Institute Genome Sequencing Center for Infectious Disease"/>
            <person name="Wu L."/>
            <person name="Ma J."/>
        </authorList>
    </citation>
    <scope>NUCLEOTIDE SEQUENCE [LARGE SCALE GENOMIC DNA]</scope>
    <source>
        <strain evidence="3">CCM 7043</strain>
    </source>
</reference>
<evidence type="ECO:0000259" key="1">
    <source>
        <dbReference type="Pfam" id="PF13460"/>
    </source>
</evidence>
<gene>
    <name evidence="2" type="ORF">ACFSL2_12115</name>
</gene>
<organism evidence="2 3">
    <name type="scientific">Promicromonospora aerolata</name>
    <dbReference type="NCBI Taxonomy" id="195749"/>
    <lineage>
        <taxon>Bacteria</taxon>
        <taxon>Bacillati</taxon>
        <taxon>Actinomycetota</taxon>
        <taxon>Actinomycetes</taxon>
        <taxon>Micrococcales</taxon>
        <taxon>Promicromonosporaceae</taxon>
        <taxon>Promicromonospora</taxon>
    </lineage>
</organism>
<dbReference type="PANTHER" id="PTHR43162:SF1">
    <property type="entry name" value="PRESTALK A DIFFERENTIATION PROTEIN A"/>
    <property type="match status" value="1"/>
</dbReference>
<name>A0ABW4V887_9MICO</name>
<dbReference type="SUPFAM" id="SSF51735">
    <property type="entry name" value="NAD(P)-binding Rossmann-fold domains"/>
    <property type="match status" value="1"/>
</dbReference>
<keyword evidence="3" id="KW-1185">Reference proteome</keyword>
<evidence type="ECO:0000313" key="3">
    <source>
        <dbReference type="Proteomes" id="UP001597338"/>
    </source>
</evidence>
<dbReference type="RefSeq" id="WP_377198097.1">
    <property type="nucleotide sequence ID" value="NZ_JBHUHF010000001.1"/>
</dbReference>
<dbReference type="PANTHER" id="PTHR43162">
    <property type="match status" value="1"/>
</dbReference>
<dbReference type="InterPro" id="IPR036291">
    <property type="entry name" value="NAD(P)-bd_dom_sf"/>
</dbReference>
<dbReference type="InterPro" id="IPR051604">
    <property type="entry name" value="Ergot_Alk_Oxidoreductase"/>
</dbReference>
<sequence>MIVVTGATGNIGRPLVAELARLGQDVTAVSRAGTAPLEDPRVRGIGADLADPDSLRAAVDGASDMFLLVPGSGGQLDGERIIGVAADAGVRRLVLVSSLGAGTRPESASHGPFGELEKLVRGSGLAWTVLRPGDFASNALAWAPSIRAERTVYAPFGDVALPSVDPLDLAAVAAAVLTEDGHDGRTYELTGPVPVSPRDKTEALAAALGTPLTFVELTREQARTGMLDVMPEPIVDGTLAILGDPTPQERAVSPDVQTVLGRPGHTFADWARRHTPAFGA</sequence>
<accession>A0ABW4V887</accession>